<gene>
    <name evidence="1" type="primary">47</name>
    <name evidence="1" type="ORF">SEA_CEN1621_47</name>
</gene>
<keyword evidence="2" id="KW-1185">Reference proteome</keyword>
<evidence type="ECO:0000313" key="2">
    <source>
        <dbReference type="Proteomes" id="UP001058660"/>
    </source>
</evidence>
<dbReference type="Proteomes" id="UP001058660">
    <property type="component" value="Segment"/>
</dbReference>
<sequence>MNACQCEGLRCKLEALSSRHGTRTGYAKHGCRCDPCRDAQAAYQRDYAARHPDRIAATAARYYERNREAVLQRNRERIPHLAGTPTRAQRYAAAEKLLQDGSGYREAARTVGVDHGTLADHFPGYGLAPTERGERAQLAMKARAYDQGLDATRAHTSAAPAAELLAAAELLDEGHTVSEVARRTGLAWATINNAIPGHALTPAEASAHAIAAKRDRRLDLAA</sequence>
<name>A0A9E7TUR7_9CAUD</name>
<reference evidence="1" key="1">
    <citation type="submission" date="2022-07" db="EMBL/GenBank/DDBJ databases">
        <authorList>
            <person name="Torres-Arroyo K.M."/>
            <person name="Cardona-Perez A.V."/>
            <person name="Cruz-Vazquez C.O."/>
            <person name="Davila-Rivera B.E."/>
            <person name="Flores-Rivera E.M."/>
            <person name="Morales-Rodriguez J."/>
            <person name="Ramirez-Renta G.M."/>
            <person name="Ramos-Rodriguez C.M."/>
            <person name="Rodriguez-Rivera J.M."/>
            <person name="Toledo-Marrero N."/>
            <person name="Velazquez-Nunez L.D."/>
            <person name="Velez-Alicea A.S."/>
            <person name="Vazquez E."/>
            <person name="Balish M.F."/>
            <person name="Garlena R.A."/>
            <person name="Russell D.A."/>
            <person name="Jacobs-Sera D."/>
            <person name="Hatfull G.F."/>
        </authorList>
    </citation>
    <scope>NUCLEOTIDE SEQUENCE</scope>
</reference>
<proteinExistence type="predicted"/>
<organism evidence="1 2">
    <name type="scientific">Microbacterium phage Cen1621</name>
    <dbReference type="NCBI Taxonomy" id="2965191"/>
    <lineage>
        <taxon>Viruses</taxon>
        <taxon>Duplodnaviria</taxon>
        <taxon>Heunggongvirae</taxon>
        <taxon>Uroviricota</taxon>
        <taxon>Caudoviricetes</taxon>
        <taxon>Casidaviridae</taxon>
        <taxon>Cenunavirus</taxon>
        <taxon>Cenunavirus Cen1621</taxon>
    </lineage>
</organism>
<accession>A0A9E7TUR7</accession>
<evidence type="ECO:0000313" key="1">
    <source>
        <dbReference type="EMBL" id="UVK59063.1"/>
    </source>
</evidence>
<protein>
    <submittedName>
        <fullName evidence="1">Helix-turn-helix DNA binding domain protein</fullName>
    </submittedName>
</protein>
<dbReference type="EMBL" id="ON970568">
    <property type="protein sequence ID" value="UVK59063.1"/>
    <property type="molecule type" value="Genomic_DNA"/>
</dbReference>